<evidence type="ECO:0000313" key="2">
    <source>
        <dbReference type="EMBL" id="TPQ22655.1"/>
    </source>
</evidence>
<dbReference type="Proteomes" id="UP000317378">
    <property type="component" value="Unassembled WGS sequence"/>
</dbReference>
<dbReference type="PRINTS" id="PR00111">
    <property type="entry name" value="ABHYDROLASE"/>
</dbReference>
<organism evidence="2 3">
    <name type="scientific">Streptomyces sporangiiformans</name>
    <dbReference type="NCBI Taxonomy" id="2315329"/>
    <lineage>
        <taxon>Bacteria</taxon>
        <taxon>Bacillati</taxon>
        <taxon>Actinomycetota</taxon>
        <taxon>Actinomycetes</taxon>
        <taxon>Kitasatosporales</taxon>
        <taxon>Streptomycetaceae</taxon>
        <taxon>Streptomyces</taxon>
    </lineage>
</organism>
<keyword evidence="3" id="KW-1185">Reference proteome</keyword>
<feature type="domain" description="AB hydrolase-1" evidence="1">
    <location>
        <begin position="28"/>
        <end position="254"/>
    </location>
</feature>
<keyword evidence="2" id="KW-0378">Hydrolase</keyword>
<gene>
    <name evidence="2" type="ORF">FGD71_008190</name>
</gene>
<dbReference type="AlphaFoldDB" id="A0A505DJT9"/>
<dbReference type="PANTHER" id="PTHR46438:SF11">
    <property type="entry name" value="LIPASE-RELATED"/>
    <property type="match status" value="1"/>
</dbReference>
<dbReference type="InterPro" id="IPR000073">
    <property type="entry name" value="AB_hydrolase_1"/>
</dbReference>
<dbReference type="InterPro" id="IPR029058">
    <property type="entry name" value="AB_hydrolase_fold"/>
</dbReference>
<dbReference type="RefSeq" id="WP_119099725.1">
    <property type="nucleotide sequence ID" value="NZ_QXMJ01000079.1"/>
</dbReference>
<sequence>MKNSLTEGSSFTSVDGMRVRFVREGRGPAVLLLHGSGSSLDTFDEVAARLRPAYEVIRLDLPGFGLTGPRPDRDYRIESYVAFVARFLDGQSVDTCMVAGNSLGGNIAWNFALTHPERVRRLVLMNSTGYVGKSLPVAMRLARNPLTRPLLRRAGSRGMVARNVRGMVGPDFTVPEAMVDRMHAMMSRPGNRAAFIDLARTDQADRTPELRRLRVPTLVLRGDGIDGQHFARDIPGSQDIVLPGIGHLMPEEAPTRVAGAMLEFLGGQS</sequence>
<dbReference type="PANTHER" id="PTHR46438">
    <property type="entry name" value="ALPHA/BETA-HYDROLASES SUPERFAMILY PROTEIN"/>
    <property type="match status" value="1"/>
</dbReference>
<evidence type="ECO:0000313" key="3">
    <source>
        <dbReference type="Proteomes" id="UP000317378"/>
    </source>
</evidence>
<reference evidence="2 3" key="1">
    <citation type="submission" date="2019-06" db="EMBL/GenBank/DDBJ databases">
        <title>Streptomyces sporangiiformans sp. nov., a novel actinomycete isolated from soil in Mount Song.</title>
        <authorList>
            <person name="Han L."/>
        </authorList>
    </citation>
    <scope>NUCLEOTIDE SEQUENCE [LARGE SCALE GENOMIC DNA]</scope>
    <source>
        <strain evidence="2 3">NEAU-SSA 1</strain>
    </source>
</reference>
<dbReference type="Gene3D" id="3.40.50.1820">
    <property type="entry name" value="alpha/beta hydrolase"/>
    <property type="match status" value="1"/>
</dbReference>
<dbReference type="GO" id="GO:0016787">
    <property type="term" value="F:hydrolase activity"/>
    <property type="evidence" value="ECO:0007669"/>
    <property type="project" value="UniProtKB-KW"/>
</dbReference>
<dbReference type="OrthoDB" id="5431692at2"/>
<accession>A0A505DJT9</accession>
<comment type="caution">
    <text evidence="2">The sequence shown here is derived from an EMBL/GenBank/DDBJ whole genome shotgun (WGS) entry which is preliminary data.</text>
</comment>
<dbReference type="SUPFAM" id="SSF53474">
    <property type="entry name" value="alpha/beta-Hydrolases"/>
    <property type="match status" value="1"/>
</dbReference>
<protein>
    <submittedName>
        <fullName evidence="2">Alpha/beta hydrolase</fullName>
    </submittedName>
</protein>
<name>A0A505DJT9_9ACTN</name>
<dbReference type="EMBL" id="VCHX02000079">
    <property type="protein sequence ID" value="TPQ22655.1"/>
    <property type="molecule type" value="Genomic_DNA"/>
</dbReference>
<dbReference type="Pfam" id="PF00561">
    <property type="entry name" value="Abhydrolase_1"/>
    <property type="match status" value="1"/>
</dbReference>
<evidence type="ECO:0000259" key="1">
    <source>
        <dbReference type="Pfam" id="PF00561"/>
    </source>
</evidence>
<proteinExistence type="predicted"/>